<accession>A0A427XLD0</accession>
<dbReference type="GO" id="GO:0008270">
    <property type="term" value="F:zinc ion binding"/>
    <property type="evidence" value="ECO:0007669"/>
    <property type="project" value="InterPro"/>
</dbReference>
<dbReference type="InterPro" id="IPR007219">
    <property type="entry name" value="XnlR_reg_dom"/>
</dbReference>
<evidence type="ECO:0000313" key="6">
    <source>
        <dbReference type="EMBL" id="RSH79537.1"/>
    </source>
</evidence>
<feature type="domain" description="Xylanolytic transcriptional activator regulatory" evidence="5">
    <location>
        <begin position="44"/>
        <end position="107"/>
    </location>
</feature>
<comment type="caution">
    <text evidence="6">The sequence shown here is derived from an EMBL/GenBank/DDBJ whole genome shotgun (WGS) entry which is preliminary data.</text>
</comment>
<dbReference type="RefSeq" id="XP_028474684.1">
    <property type="nucleotide sequence ID" value="XM_028617377.1"/>
</dbReference>
<dbReference type="GeneID" id="39586132"/>
<dbReference type="CDD" id="cd12148">
    <property type="entry name" value="fungal_TF_MHR"/>
    <property type="match status" value="1"/>
</dbReference>
<organism evidence="6 7">
    <name type="scientific">Apiotrichum porosum</name>
    <dbReference type="NCBI Taxonomy" id="105984"/>
    <lineage>
        <taxon>Eukaryota</taxon>
        <taxon>Fungi</taxon>
        <taxon>Dikarya</taxon>
        <taxon>Basidiomycota</taxon>
        <taxon>Agaricomycotina</taxon>
        <taxon>Tremellomycetes</taxon>
        <taxon>Trichosporonales</taxon>
        <taxon>Trichosporonaceae</taxon>
        <taxon>Apiotrichum</taxon>
    </lineage>
</organism>
<dbReference type="GO" id="GO:0005634">
    <property type="term" value="C:nucleus"/>
    <property type="evidence" value="ECO:0007669"/>
    <property type="project" value="UniProtKB-SubCell"/>
</dbReference>
<dbReference type="AlphaFoldDB" id="A0A427XLD0"/>
<dbReference type="GO" id="GO:0003700">
    <property type="term" value="F:DNA-binding transcription factor activity"/>
    <property type="evidence" value="ECO:0007669"/>
    <property type="project" value="InterPro"/>
</dbReference>
<sequence>MSGYDKLPNGYEWYRQSQALIGKRQTPTSTTDITGIQILTLQNLHRPPPPSLSEYERHMRARVFFTIYTLDCKLSLNVGRPYGIRWEDVEVEQPAPLNDINEFPDSPLADAAKNGLLGQHLRILLRRGEFLDLTYDTECGIICGELACDIVDEIHIASLHSSWTNAPFFKCHAATTLFSPVVILATLLIRERGLTSTMFAMYQTHFERAVQVIWGLAAEGQIGALVEAQLSQVIRLTQDRLSTSPAEQSLPADDVHVDFDISELFSAELENLAYHNTHNSLHETAASDMSWWETVAGENQLNSDDLVWNSLFLSME</sequence>
<dbReference type="PANTHER" id="PTHR46910">
    <property type="entry name" value="TRANSCRIPTION FACTOR PDR1"/>
    <property type="match status" value="1"/>
</dbReference>
<keyword evidence="7" id="KW-1185">Reference proteome</keyword>
<reference evidence="6 7" key="1">
    <citation type="submission" date="2018-11" db="EMBL/GenBank/DDBJ databases">
        <title>Genome sequence of Apiotrichum porosum DSM 27194.</title>
        <authorList>
            <person name="Aliyu H."/>
            <person name="Gorte O."/>
            <person name="Ochsenreither K."/>
        </authorList>
    </citation>
    <scope>NUCLEOTIDE SEQUENCE [LARGE SCALE GENOMIC DNA]</scope>
    <source>
        <strain evidence="6 7">DSM 27194</strain>
    </source>
</reference>
<evidence type="ECO:0000259" key="5">
    <source>
        <dbReference type="Pfam" id="PF04082"/>
    </source>
</evidence>
<protein>
    <recommendedName>
        <fullName evidence="5">Xylanolytic transcriptional activator regulatory domain-containing protein</fullName>
    </recommendedName>
</protein>
<evidence type="ECO:0000313" key="7">
    <source>
        <dbReference type="Proteomes" id="UP000279236"/>
    </source>
</evidence>
<evidence type="ECO:0000256" key="2">
    <source>
        <dbReference type="ARBA" id="ARBA00022723"/>
    </source>
</evidence>
<evidence type="ECO:0000256" key="4">
    <source>
        <dbReference type="ARBA" id="ARBA00023242"/>
    </source>
</evidence>
<dbReference type="GO" id="GO:0003677">
    <property type="term" value="F:DNA binding"/>
    <property type="evidence" value="ECO:0007669"/>
    <property type="project" value="UniProtKB-KW"/>
</dbReference>
<dbReference type="GO" id="GO:0006351">
    <property type="term" value="P:DNA-templated transcription"/>
    <property type="evidence" value="ECO:0007669"/>
    <property type="project" value="InterPro"/>
</dbReference>
<name>A0A427XLD0_9TREE</name>
<dbReference type="Proteomes" id="UP000279236">
    <property type="component" value="Unassembled WGS sequence"/>
</dbReference>
<dbReference type="STRING" id="105984.A0A427XLD0"/>
<keyword evidence="4" id="KW-0539">Nucleus</keyword>
<gene>
    <name evidence="6" type="ORF">EHS24_001589</name>
</gene>
<dbReference type="OrthoDB" id="3507486at2759"/>
<dbReference type="InterPro" id="IPR050987">
    <property type="entry name" value="AtrR-like"/>
</dbReference>
<dbReference type="Pfam" id="PF04082">
    <property type="entry name" value="Fungal_trans"/>
    <property type="match status" value="1"/>
</dbReference>
<keyword evidence="3" id="KW-0238">DNA-binding</keyword>
<evidence type="ECO:0000256" key="3">
    <source>
        <dbReference type="ARBA" id="ARBA00023125"/>
    </source>
</evidence>
<dbReference type="PANTHER" id="PTHR46910:SF3">
    <property type="entry name" value="HALOTOLERANCE PROTEIN 9-RELATED"/>
    <property type="match status" value="1"/>
</dbReference>
<keyword evidence="2" id="KW-0479">Metal-binding</keyword>
<evidence type="ECO:0000256" key="1">
    <source>
        <dbReference type="ARBA" id="ARBA00004123"/>
    </source>
</evidence>
<dbReference type="EMBL" id="RSCE01000010">
    <property type="protein sequence ID" value="RSH79537.1"/>
    <property type="molecule type" value="Genomic_DNA"/>
</dbReference>
<proteinExistence type="predicted"/>
<comment type="subcellular location">
    <subcellularLocation>
        <location evidence="1">Nucleus</location>
    </subcellularLocation>
</comment>